<gene>
    <name evidence="1" type="ORF">FSP39_002011</name>
</gene>
<dbReference type="AlphaFoldDB" id="A0AA88Y4E3"/>
<reference evidence="1" key="1">
    <citation type="submission" date="2019-08" db="EMBL/GenBank/DDBJ databases">
        <title>The improved chromosome-level genome for the pearl oyster Pinctada fucata martensii using PacBio sequencing and Hi-C.</title>
        <authorList>
            <person name="Zheng Z."/>
        </authorList>
    </citation>
    <scope>NUCLEOTIDE SEQUENCE</scope>
    <source>
        <strain evidence="1">ZZ-2019</strain>
        <tissue evidence="1">Adductor muscle</tissue>
    </source>
</reference>
<dbReference type="Proteomes" id="UP001186944">
    <property type="component" value="Unassembled WGS sequence"/>
</dbReference>
<evidence type="ECO:0000313" key="1">
    <source>
        <dbReference type="EMBL" id="KAK3089236.1"/>
    </source>
</evidence>
<sequence length="203" mass="22475">MIRRCSSSSGTVSDVISTAPLGPDGICRSHDGGMMVVLCSCDTPQITSESYGQVYHIDNKGGIINKYTRAEGNKDKLFICPGKIAQNINLDLCVVDIVDKEFRSRLVVISVASKLRFTYTGQPALKEKFSCRGVTCDGHGRILLADLHNHAVHLLREDGHFLQYVLTKQSPLWGPQSLGLHDDTMWVGCDKGVTRVYKYSDRQ</sequence>
<dbReference type="SUPFAM" id="SSF63829">
    <property type="entry name" value="Calcium-dependent phosphotriesterase"/>
    <property type="match status" value="1"/>
</dbReference>
<protein>
    <recommendedName>
        <fullName evidence="3">Tripartite motif-containing protein 2</fullName>
    </recommendedName>
</protein>
<evidence type="ECO:0008006" key="3">
    <source>
        <dbReference type="Google" id="ProtNLM"/>
    </source>
</evidence>
<organism evidence="1 2">
    <name type="scientific">Pinctada imbricata</name>
    <name type="common">Atlantic pearl-oyster</name>
    <name type="synonym">Pinctada martensii</name>
    <dbReference type="NCBI Taxonomy" id="66713"/>
    <lineage>
        <taxon>Eukaryota</taxon>
        <taxon>Metazoa</taxon>
        <taxon>Spiralia</taxon>
        <taxon>Lophotrochozoa</taxon>
        <taxon>Mollusca</taxon>
        <taxon>Bivalvia</taxon>
        <taxon>Autobranchia</taxon>
        <taxon>Pteriomorphia</taxon>
        <taxon>Pterioida</taxon>
        <taxon>Pterioidea</taxon>
        <taxon>Pteriidae</taxon>
        <taxon>Pinctada</taxon>
    </lineage>
</organism>
<dbReference type="EMBL" id="VSWD01000010">
    <property type="protein sequence ID" value="KAK3089236.1"/>
    <property type="molecule type" value="Genomic_DNA"/>
</dbReference>
<dbReference type="Gene3D" id="2.120.10.30">
    <property type="entry name" value="TolB, C-terminal domain"/>
    <property type="match status" value="1"/>
</dbReference>
<accession>A0AA88Y4E3</accession>
<dbReference type="InterPro" id="IPR011042">
    <property type="entry name" value="6-blade_b-propeller_TolB-like"/>
</dbReference>
<comment type="caution">
    <text evidence="1">The sequence shown here is derived from an EMBL/GenBank/DDBJ whole genome shotgun (WGS) entry which is preliminary data.</text>
</comment>
<keyword evidence="2" id="KW-1185">Reference proteome</keyword>
<evidence type="ECO:0000313" key="2">
    <source>
        <dbReference type="Proteomes" id="UP001186944"/>
    </source>
</evidence>
<name>A0AA88Y4E3_PINIB</name>
<proteinExistence type="predicted"/>